<proteinExistence type="predicted"/>
<evidence type="ECO:0000313" key="2">
    <source>
        <dbReference type="Proteomes" id="UP000184203"/>
    </source>
</evidence>
<evidence type="ECO:0000313" key="1">
    <source>
        <dbReference type="EMBL" id="SHK11216.1"/>
    </source>
</evidence>
<dbReference type="EMBL" id="FRAN01000001">
    <property type="protein sequence ID" value="SHK11216.1"/>
    <property type="molecule type" value="Genomic_DNA"/>
</dbReference>
<name>A0A1M6PTJ1_HALPU</name>
<dbReference type="Proteomes" id="UP000184203">
    <property type="component" value="Unassembled WGS sequence"/>
</dbReference>
<dbReference type="AlphaFoldDB" id="A0A1M6PTJ1"/>
<reference evidence="2" key="1">
    <citation type="submission" date="2016-11" db="EMBL/GenBank/DDBJ databases">
        <authorList>
            <person name="Varghese N."/>
            <person name="Submissions S."/>
        </authorList>
    </citation>
    <scope>NUCLEOTIDE SEQUENCE [LARGE SCALE GENOMIC DNA]</scope>
    <source>
        <strain evidence="2">DX253</strain>
    </source>
</reference>
<keyword evidence="2" id="KW-1185">Reference proteome</keyword>
<gene>
    <name evidence="1" type="ORF">SAMN05444342_0613</name>
</gene>
<protein>
    <submittedName>
        <fullName evidence="1">Uncharacterized protein</fullName>
    </submittedName>
</protein>
<accession>A0A1M6PTJ1</accession>
<sequence length="66" mass="6858">MGVAAVLVTGLLYGSGRVSVRAAEVGLVVGRCLSPSSEFGCSACDGSYPGSCFEDSTAIRRRVSRW</sequence>
<organism evidence="1 2">
    <name type="scientific">Haladaptatus paucihalophilus DX253</name>
    <dbReference type="NCBI Taxonomy" id="797209"/>
    <lineage>
        <taxon>Archaea</taxon>
        <taxon>Methanobacteriati</taxon>
        <taxon>Methanobacteriota</taxon>
        <taxon>Stenosarchaea group</taxon>
        <taxon>Halobacteria</taxon>
        <taxon>Halobacteriales</taxon>
        <taxon>Haladaptataceae</taxon>
        <taxon>Haladaptatus</taxon>
    </lineage>
</organism>